<gene>
    <name evidence="1" type="ORF">IV203_025656</name>
</gene>
<organism evidence="1 2">
    <name type="scientific">Nitzschia inconspicua</name>
    <dbReference type="NCBI Taxonomy" id="303405"/>
    <lineage>
        <taxon>Eukaryota</taxon>
        <taxon>Sar</taxon>
        <taxon>Stramenopiles</taxon>
        <taxon>Ochrophyta</taxon>
        <taxon>Bacillariophyta</taxon>
        <taxon>Bacillariophyceae</taxon>
        <taxon>Bacillariophycidae</taxon>
        <taxon>Bacillariales</taxon>
        <taxon>Bacillariaceae</taxon>
        <taxon>Nitzschia</taxon>
    </lineage>
</organism>
<dbReference type="AlphaFoldDB" id="A0A9K3PWC4"/>
<dbReference type="EMBL" id="JAGRRH010000012">
    <property type="protein sequence ID" value="KAG7361990.1"/>
    <property type="molecule type" value="Genomic_DNA"/>
</dbReference>
<dbReference type="InterPro" id="IPR006626">
    <property type="entry name" value="PbH1"/>
</dbReference>
<evidence type="ECO:0000313" key="1">
    <source>
        <dbReference type="EMBL" id="KAG7361990.1"/>
    </source>
</evidence>
<keyword evidence="2" id="KW-1185">Reference proteome</keyword>
<accession>A0A9K3PWC4</accession>
<name>A0A9K3PWC4_9STRA</name>
<evidence type="ECO:0008006" key="3">
    <source>
        <dbReference type="Google" id="ProtNLM"/>
    </source>
</evidence>
<sequence length="1058" mass="116064">MDDSSGNVLKIPSRSNSMVSFLSVPASSPNSSLSMDGSALPSHLTLTPPRIITTKRMYSSSSSFLSRDSSPSTMRRPRGIIQARTFCFAVLNFLVIVNSWRQLKSLFRGPNDDGFQNRQQERSLRNVVSKKDFDVHFQDTTIVKNGEDFAKNVTRIYTEEPSVLKQSKQNFDQGLFILAGLADSLTSIPNSTLAQLVQLNCEYQVSLHILTAEVSSSSVLELLQDKYTSCAPFIVLRQNKAVKSLFPNRIDRIAYLRDVQRDSLYRHFVDGSTNGNEETNSLMLDHSVIMVMDLDLKGIPTNEELIQEATKMAQDPDTADVICASGHMMNPIGYYDIFATILAPQTFTYPIAGRLVEKFQPGEDTSLVRSNDIYGSFTQLDLLDYFEQEALNSVDGTVPVRSCFGGLSLYRGSTFFQPQCKYSADVKSLAAFANKEDARPCEHVVFHDCLLKNNLSTYIAVKPSLKTYWDEAAPPKSGLISNSQQPLNNRLVTYRKRPNEGTQIVDGDFSLFINESGSVIVSKSTLNGTSPDILWRIDPDPKLFHEDWDMMFFHLKPDGLLVLEQQVKKLRSDVNPRLCHVIDEYKDQHACRIQLWSSEVSGHASNEYELSLTISGDLEVKDTANGTLLWSNHEDTDVQVHLASDSSTSFGTESPRRGIFSCIDSGDETVINAALDRPGAVAALCPGSIFRLKGPIIFSHDHQKLYTQGADTNETIAKALIIVDDPSVATAVSMVDKSFVELKHVVVDGNRKGLGHVSPQFYGGALIDAGGSGSVGQVISYIKAYDPRSWACVHIIEGPPEQRCQGAIVENNDIGPCGSHSSVHNEIADGISYACTSGIIRNNVVEDATDGGIVVFGAPNTVVEGNTIRAVTRTMLGGINMVDTAPYDGNYAGTIVRNNVIDAKDARIHVGLGMGSQIWQCPLPSEPPKPPLHGGVVVNNTLTGNHMGYGFAINGVKDWTVFENKDLSSHVGEPSLGCNGQMPSTPKGFQFDPASSHGSFQGEFETASLNSIVETFRIEELDGGNKPAMESWSGRFLPPFVSSKSVRVEDQIELVRTK</sequence>
<evidence type="ECO:0000313" key="2">
    <source>
        <dbReference type="Proteomes" id="UP000693970"/>
    </source>
</evidence>
<dbReference type="Proteomes" id="UP000693970">
    <property type="component" value="Unassembled WGS sequence"/>
</dbReference>
<reference evidence="1" key="1">
    <citation type="journal article" date="2021" name="Sci. Rep.">
        <title>Diploid genomic architecture of Nitzschia inconspicua, an elite biomass production diatom.</title>
        <authorList>
            <person name="Oliver A."/>
            <person name="Podell S."/>
            <person name="Pinowska A."/>
            <person name="Traller J.C."/>
            <person name="Smith S.R."/>
            <person name="McClure R."/>
            <person name="Beliaev A."/>
            <person name="Bohutskyi P."/>
            <person name="Hill E.A."/>
            <person name="Rabines A."/>
            <person name="Zheng H."/>
            <person name="Allen L.Z."/>
            <person name="Kuo A."/>
            <person name="Grigoriev I.V."/>
            <person name="Allen A.E."/>
            <person name="Hazlebeck D."/>
            <person name="Allen E.E."/>
        </authorList>
    </citation>
    <scope>NUCLEOTIDE SEQUENCE</scope>
    <source>
        <strain evidence="1">Hildebrandi</strain>
    </source>
</reference>
<dbReference type="SMART" id="SM00710">
    <property type="entry name" value="PbH1"/>
    <property type="match status" value="3"/>
</dbReference>
<proteinExistence type="predicted"/>
<protein>
    <recommendedName>
        <fullName evidence="3">Right handed beta helix domain-containing protein</fullName>
    </recommendedName>
</protein>
<reference evidence="1" key="2">
    <citation type="submission" date="2021-04" db="EMBL/GenBank/DDBJ databases">
        <authorList>
            <person name="Podell S."/>
        </authorList>
    </citation>
    <scope>NUCLEOTIDE SEQUENCE</scope>
    <source>
        <strain evidence="1">Hildebrandi</strain>
    </source>
</reference>
<comment type="caution">
    <text evidence="1">The sequence shown here is derived from an EMBL/GenBank/DDBJ whole genome shotgun (WGS) entry which is preliminary data.</text>
</comment>
<dbReference type="OrthoDB" id="189651at2759"/>